<accession>A0A9Q0HE63</accession>
<evidence type="ECO:0000256" key="1">
    <source>
        <dbReference type="ARBA" id="ARBA00009219"/>
    </source>
</evidence>
<organism evidence="6 7">
    <name type="scientific">Protea cynaroides</name>
    <dbReference type="NCBI Taxonomy" id="273540"/>
    <lineage>
        <taxon>Eukaryota</taxon>
        <taxon>Viridiplantae</taxon>
        <taxon>Streptophyta</taxon>
        <taxon>Embryophyta</taxon>
        <taxon>Tracheophyta</taxon>
        <taxon>Spermatophyta</taxon>
        <taxon>Magnoliopsida</taxon>
        <taxon>Proteales</taxon>
        <taxon>Proteaceae</taxon>
        <taxon>Protea</taxon>
    </lineage>
</organism>
<dbReference type="Pfam" id="PF14934">
    <property type="entry name" value="TMEM254"/>
    <property type="match status" value="1"/>
</dbReference>
<dbReference type="InterPro" id="IPR002225">
    <property type="entry name" value="3Beta_OHSteriod_DH/Estase"/>
</dbReference>
<evidence type="ECO:0000259" key="5">
    <source>
        <dbReference type="Pfam" id="PF01073"/>
    </source>
</evidence>
<feature type="transmembrane region" description="Helical" evidence="4">
    <location>
        <begin position="382"/>
        <end position="402"/>
    </location>
</feature>
<dbReference type="PANTHER" id="PTHR43245">
    <property type="entry name" value="BIFUNCTIONAL POLYMYXIN RESISTANCE PROTEIN ARNA"/>
    <property type="match status" value="1"/>
</dbReference>
<dbReference type="Pfam" id="PF01073">
    <property type="entry name" value="3Beta_HSD"/>
    <property type="match status" value="1"/>
</dbReference>
<feature type="transmembrane region" description="Helical" evidence="4">
    <location>
        <begin position="423"/>
        <end position="444"/>
    </location>
</feature>
<dbReference type="InterPro" id="IPR028110">
    <property type="entry name" value="TMEM254"/>
</dbReference>
<evidence type="ECO:0000256" key="4">
    <source>
        <dbReference type="SAM" id="Phobius"/>
    </source>
</evidence>
<dbReference type="SUPFAM" id="SSF51735">
    <property type="entry name" value="NAD(P)-binding Rossmann-fold domains"/>
    <property type="match status" value="1"/>
</dbReference>
<protein>
    <recommendedName>
        <fullName evidence="5">3-beta hydroxysteroid dehydrogenase/isomerase domain-containing protein</fullName>
    </recommendedName>
</protein>
<comment type="similarity">
    <text evidence="1">Belongs to the 3-beta-HSD family.</text>
</comment>
<keyword evidence="3" id="KW-0520">NAD</keyword>
<reference evidence="6" key="1">
    <citation type="journal article" date="2023" name="Plant J.">
        <title>The genome of the king protea, Protea cynaroides.</title>
        <authorList>
            <person name="Chang J."/>
            <person name="Duong T.A."/>
            <person name="Schoeman C."/>
            <person name="Ma X."/>
            <person name="Roodt D."/>
            <person name="Barker N."/>
            <person name="Li Z."/>
            <person name="Van de Peer Y."/>
            <person name="Mizrachi E."/>
        </authorList>
    </citation>
    <scope>NUCLEOTIDE SEQUENCE</scope>
    <source>
        <tissue evidence="6">Young leaves</tissue>
    </source>
</reference>
<keyword evidence="4" id="KW-0472">Membrane</keyword>
<dbReference type="OrthoDB" id="2735536at2759"/>
<feature type="transmembrane region" description="Helical" evidence="4">
    <location>
        <begin position="456"/>
        <end position="473"/>
    </location>
</feature>
<proteinExistence type="inferred from homology"/>
<feature type="transmembrane region" description="Helical" evidence="4">
    <location>
        <begin position="299"/>
        <end position="317"/>
    </location>
</feature>
<evidence type="ECO:0000256" key="3">
    <source>
        <dbReference type="ARBA" id="ARBA00023027"/>
    </source>
</evidence>
<keyword evidence="4" id="KW-0812">Transmembrane</keyword>
<comment type="caution">
    <text evidence="6">The sequence shown here is derived from an EMBL/GenBank/DDBJ whole genome shotgun (WGS) entry which is preliminary data.</text>
</comment>
<feature type="domain" description="3-beta hydroxysteroid dehydrogenase/isomerase" evidence="5">
    <location>
        <begin position="15"/>
        <end position="294"/>
    </location>
</feature>
<dbReference type="EMBL" id="JAMYWD010000008">
    <property type="protein sequence ID" value="KAJ4964125.1"/>
    <property type="molecule type" value="Genomic_DNA"/>
</dbReference>
<dbReference type="GO" id="GO:0016616">
    <property type="term" value="F:oxidoreductase activity, acting on the CH-OH group of donors, NAD or NADP as acceptor"/>
    <property type="evidence" value="ECO:0007669"/>
    <property type="project" value="InterPro"/>
</dbReference>
<name>A0A9Q0HE63_9MAGN</name>
<dbReference type="InterPro" id="IPR036291">
    <property type="entry name" value="NAD(P)-bd_dom_sf"/>
</dbReference>
<keyword evidence="4" id="KW-1133">Transmembrane helix</keyword>
<keyword evidence="7" id="KW-1185">Reference proteome</keyword>
<evidence type="ECO:0000313" key="6">
    <source>
        <dbReference type="EMBL" id="KAJ4964125.1"/>
    </source>
</evidence>
<evidence type="ECO:0000313" key="7">
    <source>
        <dbReference type="Proteomes" id="UP001141806"/>
    </source>
</evidence>
<dbReference type="AlphaFoldDB" id="A0A9Q0HE63"/>
<gene>
    <name evidence="6" type="ORF">NE237_024064</name>
</gene>
<dbReference type="FunFam" id="3.40.50.720:FF:000138">
    <property type="entry name" value="Short-chain dehydrogenase/reductase family 42E member 1"/>
    <property type="match status" value="1"/>
</dbReference>
<dbReference type="GO" id="GO:0006694">
    <property type="term" value="P:steroid biosynthetic process"/>
    <property type="evidence" value="ECO:0007669"/>
    <property type="project" value="InterPro"/>
</dbReference>
<dbReference type="Proteomes" id="UP001141806">
    <property type="component" value="Unassembled WGS sequence"/>
</dbReference>
<dbReference type="InterPro" id="IPR050177">
    <property type="entry name" value="Lipid_A_modif_metabolic_enz"/>
</dbReference>
<sequence length="478" mass="53565">MHLSENEGIEGKTFVVTGGLGFVGSALCIELVRRGAREVRCLDTRSTSPWSDDLKKIGVRCIRGDVSKKKDVEKALHGADCVFHLASYGMSGKEMLQVGRVDEVNINGTCHVLDACFEFGIKRLVYVSTYNVVYGGREIVNGNEALPYLPTDDHVDPYGRSKSVAEQLVLKSNGRPSKKKEGTRLYTCAIRPAAIYGPGEERHIPRIVSLANLGLLKFKIGEASVKTDWIYVDNLVLALILASMGLLDDIPGRKGHPIAAGQPYFISDGSPVNTFEFIGPLLKSLEYDLPKITLDVRHALFLGRIFWAIYTFLYPWLNRSWIPQPLILPAEVYKVGVTHYCSYMKAKEELGYVPITSPREGMSATISYWQERKSKSLVGPTIYSWLFCVIGMTALFSAAYISNLGPFEFIRSISLFFFRSMRTIRIVFLLAAAAHIYEAIYAWRLAKRVDPANAKGWFWQTLALGFFSLRFLLKKAKN</sequence>
<evidence type="ECO:0000256" key="2">
    <source>
        <dbReference type="ARBA" id="ARBA00023002"/>
    </source>
</evidence>
<keyword evidence="2" id="KW-0560">Oxidoreductase</keyword>
<dbReference type="Gene3D" id="3.40.50.720">
    <property type="entry name" value="NAD(P)-binding Rossmann-like Domain"/>
    <property type="match status" value="1"/>
</dbReference>
<dbReference type="PANTHER" id="PTHR43245:SF51">
    <property type="entry name" value="SHORT CHAIN DEHYDROGENASE_REDUCTASE FAMILY 42E, MEMBER 2"/>
    <property type="match status" value="1"/>
</dbReference>